<organism evidence="3 4">
    <name type="scientific">Cordylochernes scorpioides</name>
    <dbReference type="NCBI Taxonomy" id="51811"/>
    <lineage>
        <taxon>Eukaryota</taxon>
        <taxon>Metazoa</taxon>
        <taxon>Ecdysozoa</taxon>
        <taxon>Arthropoda</taxon>
        <taxon>Chelicerata</taxon>
        <taxon>Arachnida</taxon>
        <taxon>Pseudoscorpiones</taxon>
        <taxon>Cheliferoidea</taxon>
        <taxon>Chernetidae</taxon>
        <taxon>Cordylochernes</taxon>
    </lineage>
</organism>
<gene>
    <name evidence="3" type="ORF">LAZ67_10001197</name>
</gene>
<dbReference type="EMBL" id="CP092872">
    <property type="protein sequence ID" value="UYV72926.1"/>
    <property type="molecule type" value="Genomic_DNA"/>
</dbReference>
<dbReference type="InterPro" id="IPR000357">
    <property type="entry name" value="HEAT"/>
</dbReference>
<dbReference type="Gene3D" id="3.30.420.10">
    <property type="entry name" value="Ribonuclease H-like superfamily/Ribonuclease H"/>
    <property type="match status" value="1"/>
</dbReference>
<dbReference type="InterPro" id="IPR044972">
    <property type="entry name" value="Mot1"/>
</dbReference>
<feature type="compositionally biased region" description="Polar residues" evidence="2">
    <location>
        <begin position="14"/>
        <end position="27"/>
    </location>
</feature>
<dbReference type="Proteomes" id="UP001235939">
    <property type="component" value="Chromosome 10"/>
</dbReference>
<reference evidence="3 4" key="1">
    <citation type="submission" date="2022-01" db="EMBL/GenBank/DDBJ databases">
        <title>A chromosomal length assembly of Cordylochernes scorpioides.</title>
        <authorList>
            <person name="Zeh D."/>
            <person name="Zeh J."/>
        </authorList>
    </citation>
    <scope>NUCLEOTIDE SEQUENCE [LARGE SCALE GENOMIC DNA]</scope>
    <source>
        <strain evidence="3">IN4F17</strain>
        <tissue evidence="3">Whole Body</tissue>
    </source>
</reference>
<keyword evidence="4" id="KW-1185">Reference proteome</keyword>
<feature type="region of interest" description="Disordered" evidence="2">
    <location>
        <begin position="1"/>
        <end position="45"/>
    </location>
</feature>
<evidence type="ECO:0000313" key="4">
    <source>
        <dbReference type="Proteomes" id="UP001235939"/>
    </source>
</evidence>
<keyword evidence="1" id="KW-0677">Repeat</keyword>
<dbReference type="PANTHER" id="PTHR36498">
    <property type="entry name" value="TATA-BINDING PROTEIN-ASSOCIATED FACTOR 172"/>
    <property type="match status" value="1"/>
</dbReference>
<evidence type="ECO:0000256" key="2">
    <source>
        <dbReference type="SAM" id="MobiDB-lite"/>
    </source>
</evidence>
<dbReference type="InterPro" id="IPR036397">
    <property type="entry name" value="RNaseH_sf"/>
</dbReference>
<proteinExistence type="predicted"/>
<protein>
    <submittedName>
        <fullName evidence="3">BTAF1</fullName>
    </submittedName>
</protein>
<dbReference type="InterPro" id="IPR016024">
    <property type="entry name" value="ARM-type_fold"/>
</dbReference>
<sequence length="329" mass="37249">MEKENKSAWRRRLQVTSTGNDVSSSVAKPTARRHGPANREQRNSNLKSYLDYKDDAIWAHRVEASVKESTQKKRPEMQKELVPLVFEAVFKGLQDPVDDVSAVAAAALLPVAKCLVGILPEVVSVAVERNEQPTDHSLYQLPKLLGCLWDSLLELDDLTSSTSSIVALLASLLSHLPLSLHRQCCPNLVELVPRLWPFLQHPSETVRQAVLQALAMFSKNEQFKNECLPSILPNILRLLIQQCLQEQKLQILDLTYQSLMMTLLMCPDNHRKCVWRCFGQRLDPGLTFEHHTGPQQVIMVCCFISFYSRTPLVAIPGTLTSQWYKNEIL</sequence>
<dbReference type="SUPFAM" id="SSF48371">
    <property type="entry name" value="ARM repeat"/>
    <property type="match status" value="1"/>
</dbReference>
<dbReference type="PANTHER" id="PTHR36498:SF1">
    <property type="entry name" value="TATA-BINDING PROTEIN-ASSOCIATED FACTOR 172"/>
    <property type="match status" value="1"/>
</dbReference>
<dbReference type="Pfam" id="PF02985">
    <property type="entry name" value="HEAT"/>
    <property type="match status" value="1"/>
</dbReference>
<accession>A0ABY6KVM9</accession>
<evidence type="ECO:0000313" key="3">
    <source>
        <dbReference type="EMBL" id="UYV72926.1"/>
    </source>
</evidence>
<dbReference type="InterPro" id="IPR011989">
    <property type="entry name" value="ARM-like"/>
</dbReference>
<evidence type="ECO:0000256" key="1">
    <source>
        <dbReference type="ARBA" id="ARBA00022737"/>
    </source>
</evidence>
<name>A0ABY6KVM9_9ARAC</name>
<dbReference type="Gene3D" id="1.25.10.10">
    <property type="entry name" value="Leucine-rich Repeat Variant"/>
    <property type="match status" value="1"/>
</dbReference>